<keyword evidence="3" id="KW-0645">Protease</keyword>
<dbReference type="PROSITE" id="PS51892">
    <property type="entry name" value="SUBTILASE"/>
    <property type="match status" value="1"/>
</dbReference>
<reference evidence="3 4" key="1">
    <citation type="submission" date="2014-07" db="EMBL/GenBank/DDBJ databases">
        <authorList>
            <person name="Zhang J.E."/>
            <person name="Yang H."/>
            <person name="Guo J."/>
            <person name="Deng Z."/>
            <person name="Luo H."/>
            <person name="Luo M."/>
            <person name="Zhao B."/>
        </authorList>
    </citation>
    <scope>NUCLEOTIDE SEQUENCE [LARGE SCALE GENOMIC DNA]</scope>
    <source>
        <strain evidence="3 4">1CP</strain>
    </source>
</reference>
<dbReference type="Proteomes" id="UP000186108">
    <property type="component" value="Chromosome"/>
</dbReference>
<sequence length="268" mass="28548">MVAGETGQGESALAELLPQELAFARGVPSERDVCRWMEDAARADADILVFDCGNAVPTDAQNAVIARLVSEGRLVIASGDHADEPAYPAWSADAFAVGAVEDDGTLTHETPYFPDAGKPDIYAPRTITGTACERLVDRPEMDGTTFAALYVAVAAMLVWATDRDLTAQDVRALLVETATPIPAARGDTAKQLDVEAALDSARRKVIVGALGSDALELGQLLAETPIRPELAVPLLDDLVADGDRIRRVVRNGIEQYERADTVVGPRNE</sequence>
<accession>A0A1B1K170</accession>
<dbReference type="CDD" id="cd00306">
    <property type="entry name" value="Peptidases_S8_S53"/>
    <property type="match status" value="1"/>
</dbReference>
<name>A0A1B1K170_RHOOP</name>
<dbReference type="InterPro" id="IPR036852">
    <property type="entry name" value="Peptidase_S8/S53_dom_sf"/>
</dbReference>
<evidence type="ECO:0000313" key="4">
    <source>
        <dbReference type="Proteomes" id="UP000186108"/>
    </source>
</evidence>
<dbReference type="Pfam" id="PF00082">
    <property type="entry name" value="Peptidase_S8"/>
    <property type="match status" value="1"/>
</dbReference>
<comment type="similarity">
    <text evidence="1">Belongs to the peptidase S8 family.</text>
</comment>
<dbReference type="PATRIC" id="fig|37919.13.peg.1682"/>
<organism evidence="3 4">
    <name type="scientific">Rhodococcus opacus</name>
    <name type="common">Nocardia opaca</name>
    <dbReference type="NCBI Taxonomy" id="37919"/>
    <lineage>
        <taxon>Bacteria</taxon>
        <taxon>Bacillati</taxon>
        <taxon>Actinomycetota</taxon>
        <taxon>Actinomycetes</taxon>
        <taxon>Mycobacteriales</taxon>
        <taxon>Nocardiaceae</taxon>
        <taxon>Rhodococcus</taxon>
    </lineage>
</organism>
<protein>
    <submittedName>
        <fullName evidence="3">Alkaline protease</fullName>
    </submittedName>
</protein>
<dbReference type="Gene3D" id="3.40.50.200">
    <property type="entry name" value="Peptidase S8/S53 domain"/>
    <property type="match status" value="1"/>
</dbReference>
<dbReference type="AlphaFoldDB" id="A0A1B1K170"/>
<dbReference type="SUPFAM" id="SSF52743">
    <property type="entry name" value="Subtilisin-like"/>
    <property type="match status" value="1"/>
</dbReference>
<feature type="domain" description="Peptidase S8/S53" evidence="2">
    <location>
        <begin position="38"/>
        <end position="183"/>
    </location>
</feature>
<evidence type="ECO:0000313" key="3">
    <source>
        <dbReference type="EMBL" id="ANS26356.1"/>
    </source>
</evidence>
<dbReference type="EMBL" id="CP009111">
    <property type="protein sequence ID" value="ANS26356.1"/>
    <property type="molecule type" value="Genomic_DNA"/>
</dbReference>
<dbReference type="GO" id="GO:0006508">
    <property type="term" value="P:proteolysis"/>
    <property type="evidence" value="ECO:0007669"/>
    <property type="project" value="UniProtKB-KW"/>
</dbReference>
<dbReference type="InterPro" id="IPR000209">
    <property type="entry name" value="Peptidase_S8/S53_dom"/>
</dbReference>
<keyword evidence="3" id="KW-0378">Hydrolase</keyword>
<gene>
    <name evidence="3" type="ORF">R1CP_08180</name>
</gene>
<comment type="caution">
    <text evidence="1">Lacks conserved residue(s) required for the propagation of feature annotation.</text>
</comment>
<evidence type="ECO:0000256" key="1">
    <source>
        <dbReference type="PROSITE-ProRule" id="PRU01240"/>
    </source>
</evidence>
<dbReference type="GO" id="GO:0004252">
    <property type="term" value="F:serine-type endopeptidase activity"/>
    <property type="evidence" value="ECO:0007669"/>
    <property type="project" value="InterPro"/>
</dbReference>
<evidence type="ECO:0000259" key="2">
    <source>
        <dbReference type="Pfam" id="PF00082"/>
    </source>
</evidence>
<proteinExistence type="inferred from homology"/>